<gene>
    <name evidence="1" type="ORF">P0Y53_24020</name>
</gene>
<dbReference type="Proteomes" id="UP001220610">
    <property type="component" value="Chromosome"/>
</dbReference>
<evidence type="ECO:0000313" key="1">
    <source>
        <dbReference type="EMBL" id="WEK35563.1"/>
    </source>
</evidence>
<dbReference type="AlphaFoldDB" id="A0AAJ5WTX1"/>
<name>A0AAJ5WTX1_9BACT</name>
<dbReference type="EMBL" id="CP119311">
    <property type="protein sequence ID" value="WEK35563.1"/>
    <property type="molecule type" value="Genomic_DNA"/>
</dbReference>
<accession>A0AAJ5WTX1</accession>
<evidence type="ECO:0000313" key="2">
    <source>
        <dbReference type="Proteomes" id="UP001220610"/>
    </source>
</evidence>
<organism evidence="1 2">
    <name type="scientific">Candidatus Pseudobacter hemicellulosilyticus</name>
    <dbReference type="NCBI Taxonomy" id="3121375"/>
    <lineage>
        <taxon>Bacteria</taxon>
        <taxon>Pseudomonadati</taxon>
        <taxon>Bacteroidota</taxon>
        <taxon>Chitinophagia</taxon>
        <taxon>Chitinophagales</taxon>
        <taxon>Chitinophagaceae</taxon>
        <taxon>Pseudobacter</taxon>
    </lineage>
</organism>
<proteinExistence type="predicted"/>
<protein>
    <submittedName>
        <fullName evidence="1">Uncharacterized protein</fullName>
    </submittedName>
</protein>
<sequence length="208" mass="24316">MQQTKYLQSIMDIKNVNEWLINISIHQTAVRNHGKGIVDGIRFELGKRFKLQQFFKALKSSDEKKYLNYLNKLTNEIADKPGRDKDGNSTKDKIKWGAARKCINLLARTIVYNSFVCQKYSIKIADFRQSGIMNRLELPLDSFALSGIQKSLKGKDIDKNVFKNFRIIHLNFESSQKLQEYAKQAAQHCKTCRIHLDLIYWRDRKKTL</sequence>
<reference evidence="1" key="1">
    <citation type="submission" date="2023-03" db="EMBL/GenBank/DDBJ databases">
        <title>Andean soil-derived lignocellulolytic bacterial consortium as a source of novel taxa and putative plastic-active enzymes.</title>
        <authorList>
            <person name="Diaz-Garcia L."/>
            <person name="Chuvochina M."/>
            <person name="Feuerriegel G."/>
            <person name="Bunk B."/>
            <person name="Sproer C."/>
            <person name="Streit W.R."/>
            <person name="Rodriguez L.M."/>
            <person name="Overmann J."/>
            <person name="Jimenez D.J."/>
        </authorList>
    </citation>
    <scope>NUCLEOTIDE SEQUENCE</scope>
    <source>
        <strain evidence="1">MAG 7</strain>
    </source>
</reference>